<evidence type="ECO:0000256" key="5">
    <source>
        <dbReference type="RuleBase" id="RU003919"/>
    </source>
</evidence>
<keyword evidence="4 6" id="KW-0694">RNA-binding</keyword>
<organism evidence="8 9">
    <name type="scientific">Candidatus Kaiserbacteria bacterium GW2011_GWA2_49_19</name>
    <dbReference type="NCBI Taxonomy" id="1618669"/>
    <lineage>
        <taxon>Bacteria</taxon>
        <taxon>Candidatus Kaiseribacteriota</taxon>
    </lineage>
</organism>
<keyword evidence="1 4" id="KW-0689">Ribosomal protein</keyword>
<dbReference type="EMBL" id="LCPZ01000009">
    <property type="protein sequence ID" value="KKW08495.1"/>
    <property type="molecule type" value="Genomic_DNA"/>
</dbReference>
<dbReference type="InterPro" id="IPR000589">
    <property type="entry name" value="Ribosomal_uS15"/>
</dbReference>
<comment type="similarity">
    <text evidence="4 5">Belongs to the universal ribosomal protein uS15 family.</text>
</comment>
<dbReference type="SMART" id="SM01387">
    <property type="entry name" value="Ribosomal_S15"/>
    <property type="match status" value="1"/>
</dbReference>
<dbReference type="AlphaFoldDB" id="A0A0G1VQA8"/>
<evidence type="ECO:0000313" key="9">
    <source>
        <dbReference type="Proteomes" id="UP000033965"/>
    </source>
</evidence>
<dbReference type="Gene3D" id="1.10.287.10">
    <property type="entry name" value="S15/NS1, RNA-binding"/>
    <property type="match status" value="1"/>
</dbReference>
<dbReference type="GO" id="GO:0006412">
    <property type="term" value="P:translation"/>
    <property type="evidence" value="ECO:0007669"/>
    <property type="project" value="UniProtKB-UniRule"/>
</dbReference>
<dbReference type="NCBIfam" id="TIGR00952">
    <property type="entry name" value="S15_bact"/>
    <property type="match status" value="1"/>
</dbReference>
<dbReference type="InterPro" id="IPR005290">
    <property type="entry name" value="Ribosomal_uS15_bac-type"/>
</dbReference>
<keyword evidence="4 6" id="KW-0699">rRNA-binding</keyword>
<comment type="caution">
    <text evidence="8">The sequence shown here is derived from an EMBL/GenBank/DDBJ whole genome shotgun (WGS) entry which is preliminary data.</text>
</comment>
<dbReference type="Pfam" id="PF00312">
    <property type="entry name" value="Ribosomal_S15"/>
    <property type="match status" value="1"/>
</dbReference>
<dbReference type="HAMAP" id="MF_01343_B">
    <property type="entry name" value="Ribosomal_uS15_B"/>
    <property type="match status" value="1"/>
</dbReference>
<dbReference type="PANTHER" id="PTHR23321">
    <property type="entry name" value="RIBOSOMAL PROTEIN S15, BACTERIAL AND ORGANELLAR"/>
    <property type="match status" value="1"/>
</dbReference>
<dbReference type="InterPro" id="IPR009068">
    <property type="entry name" value="uS15_NS1_RNA-bd_sf"/>
</dbReference>
<dbReference type="GO" id="GO:0022627">
    <property type="term" value="C:cytosolic small ribosomal subunit"/>
    <property type="evidence" value="ECO:0007669"/>
    <property type="project" value="TreeGrafter"/>
</dbReference>
<comment type="subunit">
    <text evidence="3 4">Part of the 30S ribosomal subunit. Forms a bridge to the 50S subunit in the 70S ribosome, contacting the 23S rRNA.</text>
</comment>
<dbReference type="CDD" id="cd00353">
    <property type="entry name" value="Ribosomal_S15p_S13e"/>
    <property type="match status" value="1"/>
</dbReference>
<evidence type="ECO:0000313" key="8">
    <source>
        <dbReference type="EMBL" id="KKW08495.1"/>
    </source>
</evidence>
<dbReference type="PATRIC" id="fig|1618669.3.peg.361"/>
<dbReference type="SUPFAM" id="SSF47060">
    <property type="entry name" value="S15/NS1 RNA-binding domain"/>
    <property type="match status" value="1"/>
</dbReference>
<name>A0A0G1VQA8_9BACT</name>
<keyword evidence="2 4" id="KW-0687">Ribonucleoprotein</keyword>
<evidence type="ECO:0000256" key="3">
    <source>
        <dbReference type="ARBA" id="ARBA00064542"/>
    </source>
</evidence>
<reference evidence="8 9" key="1">
    <citation type="journal article" date="2015" name="Nature">
        <title>rRNA introns, odd ribosomes, and small enigmatic genomes across a large radiation of phyla.</title>
        <authorList>
            <person name="Brown C.T."/>
            <person name="Hug L.A."/>
            <person name="Thomas B.C."/>
            <person name="Sharon I."/>
            <person name="Castelle C.J."/>
            <person name="Singh A."/>
            <person name="Wilkins M.J."/>
            <person name="Williams K.H."/>
            <person name="Banfield J.F."/>
        </authorList>
    </citation>
    <scope>NUCLEOTIDE SEQUENCE [LARGE SCALE GENOMIC DNA]</scope>
</reference>
<protein>
    <recommendedName>
        <fullName evidence="4">Small ribosomal subunit protein uS15</fullName>
    </recommendedName>
</protein>
<dbReference type="Proteomes" id="UP000033965">
    <property type="component" value="Unassembled WGS sequence"/>
</dbReference>
<accession>A0A0G1VQA8</accession>
<dbReference type="PANTHER" id="PTHR23321:SF26">
    <property type="entry name" value="SMALL RIBOSOMAL SUBUNIT PROTEIN US15M"/>
    <property type="match status" value="1"/>
</dbReference>
<dbReference type="GO" id="GO:0019843">
    <property type="term" value="F:rRNA binding"/>
    <property type="evidence" value="ECO:0007669"/>
    <property type="project" value="UniProtKB-UniRule"/>
</dbReference>
<comment type="function">
    <text evidence="4 6">One of the primary rRNA binding proteins, it binds directly to 16S rRNA where it helps nucleate assembly of the platform of the 30S subunit by binding and bridging several RNA helices of the 16S rRNA.</text>
</comment>
<evidence type="ECO:0000256" key="7">
    <source>
        <dbReference type="SAM" id="MobiDB-lite"/>
    </source>
</evidence>
<evidence type="ECO:0000256" key="6">
    <source>
        <dbReference type="RuleBase" id="RU004524"/>
    </source>
</evidence>
<sequence length="170" mass="19378">MIVGILTEGDKLLTKNEIFDRVEWLIKGFYPRTIGKHTLNLLGKYYVCMMDTKKKQAIIKKFQTHEGDTGSSEVQIAILSAEIDELINHLKTHPKDHSSRRGLLRKVSARRSLMRYIKKENPESYERLAKKLKLKSVRAIVKPGTAKATEDETAGEEAEVIEKENEIVNG</sequence>
<feature type="compositionally biased region" description="Basic and acidic residues" evidence="7">
    <location>
        <begin position="160"/>
        <end position="170"/>
    </location>
</feature>
<dbReference type="PROSITE" id="PS00362">
    <property type="entry name" value="RIBOSOMAL_S15"/>
    <property type="match status" value="1"/>
</dbReference>
<evidence type="ECO:0000256" key="4">
    <source>
        <dbReference type="HAMAP-Rule" id="MF_01343"/>
    </source>
</evidence>
<dbReference type="GO" id="GO:0003735">
    <property type="term" value="F:structural constituent of ribosome"/>
    <property type="evidence" value="ECO:0007669"/>
    <property type="project" value="InterPro"/>
</dbReference>
<evidence type="ECO:0000256" key="1">
    <source>
        <dbReference type="ARBA" id="ARBA00022980"/>
    </source>
</evidence>
<comment type="function">
    <text evidence="4">Forms an intersubunit bridge (bridge B4) with the 23S rRNA of the 50S subunit in the ribosome.</text>
</comment>
<feature type="region of interest" description="Disordered" evidence="7">
    <location>
        <begin position="144"/>
        <end position="170"/>
    </location>
</feature>
<evidence type="ECO:0000256" key="2">
    <source>
        <dbReference type="ARBA" id="ARBA00023274"/>
    </source>
</evidence>
<gene>
    <name evidence="4" type="primary">rpsO</name>
    <name evidence="8" type="ORF">UY44_C0009G0008</name>
</gene>
<dbReference type="Gene3D" id="6.10.250.3130">
    <property type="match status" value="1"/>
</dbReference>
<dbReference type="FunFam" id="1.10.287.10:FF:000002">
    <property type="entry name" value="30S ribosomal protein S15"/>
    <property type="match status" value="1"/>
</dbReference>
<proteinExistence type="inferred from homology"/>